<gene>
    <name evidence="3" type="ORF">SAMN04488503_1554</name>
</gene>
<proteinExistence type="predicted"/>
<dbReference type="PROSITE" id="PS01047">
    <property type="entry name" value="HMA_1"/>
    <property type="match status" value="1"/>
</dbReference>
<dbReference type="InterPro" id="IPR017969">
    <property type="entry name" value="Heavy-metal-associated_CS"/>
</dbReference>
<dbReference type="RefSeq" id="WP_089273452.1">
    <property type="nucleotide sequence ID" value="NZ_FZOC01000003.1"/>
</dbReference>
<dbReference type="AlphaFoldDB" id="A0A238ZRI6"/>
<evidence type="ECO:0000313" key="4">
    <source>
        <dbReference type="Proteomes" id="UP000198324"/>
    </source>
</evidence>
<sequence>MPAVIVKGMSCQHCSASVTKALEALPGVSNVNVDLLSGTASYEEASPVDPAVVKKAIEKLGFEVVG</sequence>
<keyword evidence="1" id="KW-0479">Metal-binding</keyword>
<dbReference type="Proteomes" id="UP000198324">
    <property type="component" value="Unassembled WGS sequence"/>
</dbReference>
<dbReference type="PROSITE" id="PS50846">
    <property type="entry name" value="HMA_2"/>
    <property type="match status" value="1"/>
</dbReference>
<keyword evidence="4" id="KW-1185">Reference proteome</keyword>
<feature type="domain" description="HMA" evidence="2">
    <location>
        <begin position="1"/>
        <end position="65"/>
    </location>
</feature>
<dbReference type="InterPro" id="IPR036163">
    <property type="entry name" value="HMA_dom_sf"/>
</dbReference>
<dbReference type="SUPFAM" id="SSF55008">
    <property type="entry name" value="HMA, heavy metal-associated domain"/>
    <property type="match status" value="1"/>
</dbReference>
<dbReference type="EMBL" id="FZOC01000003">
    <property type="protein sequence ID" value="SNR86017.1"/>
    <property type="molecule type" value="Genomic_DNA"/>
</dbReference>
<accession>A0A238ZRI6</accession>
<dbReference type="GO" id="GO:0046872">
    <property type="term" value="F:metal ion binding"/>
    <property type="evidence" value="ECO:0007669"/>
    <property type="project" value="UniProtKB-KW"/>
</dbReference>
<dbReference type="Pfam" id="PF00403">
    <property type="entry name" value="HMA"/>
    <property type="match status" value="1"/>
</dbReference>
<organism evidence="3 4">
    <name type="scientific">Humidesulfovibrio mexicanus</name>
    <dbReference type="NCBI Taxonomy" id="147047"/>
    <lineage>
        <taxon>Bacteria</taxon>
        <taxon>Pseudomonadati</taxon>
        <taxon>Thermodesulfobacteriota</taxon>
        <taxon>Desulfovibrionia</taxon>
        <taxon>Desulfovibrionales</taxon>
        <taxon>Desulfovibrionaceae</taxon>
        <taxon>Humidesulfovibrio</taxon>
    </lineage>
</organism>
<evidence type="ECO:0000256" key="1">
    <source>
        <dbReference type="ARBA" id="ARBA00022723"/>
    </source>
</evidence>
<reference evidence="3 4" key="1">
    <citation type="submission" date="2017-06" db="EMBL/GenBank/DDBJ databases">
        <authorList>
            <person name="Kim H.J."/>
            <person name="Triplett B.A."/>
        </authorList>
    </citation>
    <scope>NUCLEOTIDE SEQUENCE [LARGE SCALE GENOMIC DNA]</scope>
    <source>
        <strain evidence="3 4">DSM 13116</strain>
    </source>
</reference>
<dbReference type="CDD" id="cd00371">
    <property type="entry name" value="HMA"/>
    <property type="match status" value="1"/>
</dbReference>
<evidence type="ECO:0000313" key="3">
    <source>
        <dbReference type="EMBL" id="SNR86017.1"/>
    </source>
</evidence>
<dbReference type="OrthoDB" id="9801832at2"/>
<dbReference type="Gene3D" id="3.30.70.100">
    <property type="match status" value="1"/>
</dbReference>
<name>A0A238ZRI6_9BACT</name>
<protein>
    <submittedName>
        <fullName evidence="3">Copper chaperone CopZ</fullName>
    </submittedName>
</protein>
<evidence type="ECO:0000259" key="2">
    <source>
        <dbReference type="PROSITE" id="PS50846"/>
    </source>
</evidence>
<dbReference type="InterPro" id="IPR006121">
    <property type="entry name" value="HMA_dom"/>
</dbReference>